<dbReference type="Proteomes" id="UP000076998">
    <property type="component" value="Unassembled WGS sequence"/>
</dbReference>
<feature type="transmembrane region" description="Helical" evidence="1">
    <location>
        <begin position="15"/>
        <end position="35"/>
    </location>
</feature>
<feature type="transmembrane region" description="Helical" evidence="1">
    <location>
        <begin position="161"/>
        <end position="179"/>
    </location>
</feature>
<keyword evidence="1" id="KW-0472">Membrane</keyword>
<dbReference type="InterPro" id="IPR014509">
    <property type="entry name" value="YjdF-like"/>
</dbReference>
<dbReference type="Pfam" id="PF09997">
    <property type="entry name" value="DUF2238"/>
    <property type="match status" value="1"/>
</dbReference>
<evidence type="ECO:0000313" key="3">
    <source>
        <dbReference type="Proteomes" id="UP000076998"/>
    </source>
</evidence>
<name>A0A177KDA2_9MICO</name>
<dbReference type="AlphaFoldDB" id="A0A177KDA2"/>
<feature type="transmembrane region" description="Helical" evidence="1">
    <location>
        <begin position="85"/>
        <end position="108"/>
    </location>
</feature>
<keyword evidence="1" id="KW-1133">Transmembrane helix</keyword>
<dbReference type="EMBL" id="LSTV01000001">
    <property type="protein sequence ID" value="OAH51390.1"/>
    <property type="molecule type" value="Genomic_DNA"/>
</dbReference>
<evidence type="ECO:0000313" key="2">
    <source>
        <dbReference type="EMBL" id="OAH51390.1"/>
    </source>
</evidence>
<evidence type="ECO:0008006" key="4">
    <source>
        <dbReference type="Google" id="ProtNLM"/>
    </source>
</evidence>
<comment type="caution">
    <text evidence="2">The sequence shown here is derived from an EMBL/GenBank/DDBJ whole genome shotgun (WGS) entry which is preliminary data.</text>
</comment>
<feature type="transmembrane region" description="Helical" evidence="1">
    <location>
        <begin position="42"/>
        <end position="62"/>
    </location>
</feature>
<gene>
    <name evidence="2" type="ORF">AYL44_03765</name>
</gene>
<accession>A0A177KDA2</accession>
<evidence type="ECO:0000256" key="1">
    <source>
        <dbReference type="SAM" id="Phobius"/>
    </source>
</evidence>
<dbReference type="RefSeq" id="WP_064001896.1">
    <property type="nucleotide sequence ID" value="NZ_LSTV01000001.1"/>
</dbReference>
<organism evidence="2 3">
    <name type="scientific">Microbacterium oleivorans</name>
    <dbReference type="NCBI Taxonomy" id="273677"/>
    <lineage>
        <taxon>Bacteria</taxon>
        <taxon>Bacillati</taxon>
        <taxon>Actinomycetota</taxon>
        <taxon>Actinomycetes</taxon>
        <taxon>Micrococcales</taxon>
        <taxon>Microbacteriaceae</taxon>
        <taxon>Microbacterium</taxon>
    </lineage>
</organism>
<keyword evidence="1" id="KW-0812">Transmembrane</keyword>
<protein>
    <recommendedName>
        <fullName evidence="4">DUF2238 domain-containing protein</fullName>
    </recommendedName>
</protein>
<feature type="transmembrane region" description="Helical" evidence="1">
    <location>
        <begin position="120"/>
        <end position="141"/>
    </location>
</feature>
<proteinExistence type="predicted"/>
<reference evidence="2 3" key="1">
    <citation type="submission" date="2016-02" db="EMBL/GenBank/DDBJ databases">
        <authorList>
            <person name="Wen L."/>
            <person name="He K."/>
            <person name="Yang H."/>
        </authorList>
    </citation>
    <scope>NUCLEOTIDE SEQUENCE [LARGE SCALE GENOMIC DNA]</scope>
    <source>
        <strain evidence="2 3">CD11_3</strain>
    </source>
</reference>
<sequence>MREDFLRPPASPAEWAADGIRLLGLISVLAAFVWWTPTDAGILALALPALLVPRLLGVLPWFDVLYGVTVSVAAWSNVLDLYRSIAWWDLVVHFVATGIIASIGYVALQRSGVLPGPSRRRTAVVLLPTIGLAISAIWEMVEWLGKTFVDSEIFVTYPDTIGDMAVGGAGALLMGIVLARIRIDRAANRAADRKDASWQR</sequence>
<dbReference type="OrthoDB" id="3790530at2"/>